<sequence>CSLLANMGSDTSKSKKRATQLTEEEIQLLLKNTRFNRKQIMEWHQGFLKDCPKGKLDKKKFIEVYKQFYPTGKADKFCSHVFKTFDTDNSGEIDFVEFLIAISVTSHGDIREKLNMAFNMYDIDKNGKVDAKEMEQIVTAIYDLLGEENRKGENSPSKRVEKIMNKLDLNGDHSLTKDEFINGCLQDDFLKNLLAPNA</sequence>
<comment type="similarity">
    <text evidence="1">Belongs to the recoverin family.</text>
</comment>
<gene>
    <name evidence="6" type="ORF">RFH988_LOCUS32923</name>
</gene>
<dbReference type="SMART" id="SM00054">
    <property type="entry name" value="EFh"/>
    <property type="match status" value="3"/>
</dbReference>
<keyword evidence="4" id="KW-0106">Calcium</keyword>
<dbReference type="InterPro" id="IPR018247">
    <property type="entry name" value="EF_Hand_1_Ca_BS"/>
</dbReference>
<reference evidence="6" key="1">
    <citation type="submission" date="2021-02" db="EMBL/GenBank/DDBJ databases">
        <authorList>
            <person name="Nowell W R."/>
        </authorList>
    </citation>
    <scope>NUCLEOTIDE SEQUENCE</scope>
</reference>
<dbReference type="PANTHER" id="PTHR23055">
    <property type="entry name" value="CALCIUM BINDING PROTEINS"/>
    <property type="match status" value="1"/>
</dbReference>
<evidence type="ECO:0000259" key="5">
    <source>
        <dbReference type="PROSITE" id="PS50222"/>
    </source>
</evidence>
<feature type="domain" description="EF-hand" evidence="5">
    <location>
        <begin position="73"/>
        <end position="108"/>
    </location>
</feature>
<evidence type="ECO:0000313" key="7">
    <source>
        <dbReference type="Proteomes" id="UP000663882"/>
    </source>
</evidence>
<dbReference type="Gene3D" id="1.10.238.10">
    <property type="entry name" value="EF-hand"/>
    <property type="match status" value="1"/>
</dbReference>
<dbReference type="InterPro" id="IPR002048">
    <property type="entry name" value="EF_hand_dom"/>
</dbReference>
<organism evidence="6 7">
    <name type="scientific">Rotaria sordida</name>
    <dbReference type="NCBI Taxonomy" id="392033"/>
    <lineage>
        <taxon>Eukaryota</taxon>
        <taxon>Metazoa</taxon>
        <taxon>Spiralia</taxon>
        <taxon>Gnathifera</taxon>
        <taxon>Rotifera</taxon>
        <taxon>Eurotatoria</taxon>
        <taxon>Bdelloidea</taxon>
        <taxon>Philodinida</taxon>
        <taxon>Philodinidae</taxon>
        <taxon>Rotaria</taxon>
    </lineage>
</organism>
<dbReference type="EMBL" id="CAJNOO010003981">
    <property type="protein sequence ID" value="CAF1362992.1"/>
    <property type="molecule type" value="Genomic_DNA"/>
</dbReference>
<dbReference type="Proteomes" id="UP000663882">
    <property type="component" value="Unassembled WGS sequence"/>
</dbReference>
<feature type="non-terminal residue" evidence="6">
    <location>
        <position position="1"/>
    </location>
</feature>
<feature type="domain" description="EF-hand" evidence="5">
    <location>
        <begin position="155"/>
        <end position="190"/>
    </location>
</feature>
<dbReference type="Pfam" id="PF13499">
    <property type="entry name" value="EF-hand_7"/>
    <property type="match status" value="1"/>
</dbReference>
<dbReference type="CDD" id="cd00051">
    <property type="entry name" value="EFh"/>
    <property type="match status" value="2"/>
</dbReference>
<comment type="caution">
    <text evidence="6">The sequence shown here is derived from an EMBL/GenBank/DDBJ whole genome shotgun (WGS) entry which is preliminary data.</text>
</comment>
<evidence type="ECO:0000256" key="3">
    <source>
        <dbReference type="ARBA" id="ARBA00022737"/>
    </source>
</evidence>
<dbReference type="GO" id="GO:0005509">
    <property type="term" value="F:calcium ion binding"/>
    <property type="evidence" value="ECO:0007669"/>
    <property type="project" value="InterPro"/>
</dbReference>
<protein>
    <recommendedName>
        <fullName evidence="5">EF-hand domain-containing protein</fullName>
    </recommendedName>
</protein>
<dbReference type="PANTHER" id="PTHR23055:SF69">
    <property type="entry name" value="NEURONAL CALCIUM SENSOR 2"/>
    <property type="match status" value="1"/>
</dbReference>
<accession>A0A815I400</accession>
<proteinExistence type="inferred from homology"/>
<keyword evidence="2" id="KW-0479">Metal-binding</keyword>
<dbReference type="InterPro" id="IPR028846">
    <property type="entry name" value="Recoverin"/>
</dbReference>
<evidence type="ECO:0000313" key="6">
    <source>
        <dbReference type="EMBL" id="CAF1362992.1"/>
    </source>
</evidence>
<dbReference type="PROSITE" id="PS00018">
    <property type="entry name" value="EF_HAND_1"/>
    <property type="match status" value="3"/>
</dbReference>
<feature type="domain" description="EF-hand" evidence="5">
    <location>
        <begin position="109"/>
        <end position="144"/>
    </location>
</feature>
<dbReference type="PROSITE" id="PS50222">
    <property type="entry name" value="EF_HAND_2"/>
    <property type="match status" value="3"/>
</dbReference>
<dbReference type="AlphaFoldDB" id="A0A815I400"/>
<dbReference type="PRINTS" id="PR00450">
    <property type="entry name" value="RECOVERIN"/>
</dbReference>
<dbReference type="OrthoDB" id="191686at2759"/>
<dbReference type="Pfam" id="PF13833">
    <property type="entry name" value="EF-hand_8"/>
    <property type="match status" value="1"/>
</dbReference>
<evidence type="ECO:0000256" key="4">
    <source>
        <dbReference type="ARBA" id="ARBA00022837"/>
    </source>
</evidence>
<evidence type="ECO:0000256" key="1">
    <source>
        <dbReference type="ARBA" id="ARBA00006049"/>
    </source>
</evidence>
<dbReference type="FunFam" id="1.10.238.10:FF:000009">
    <property type="entry name" value="Visinin-like protein 1"/>
    <property type="match status" value="1"/>
</dbReference>
<keyword evidence="3" id="KW-0677">Repeat</keyword>
<dbReference type="InterPro" id="IPR011992">
    <property type="entry name" value="EF-hand-dom_pair"/>
</dbReference>
<dbReference type="SUPFAM" id="SSF47473">
    <property type="entry name" value="EF-hand"/>
    <property type="match status" value="1"/>
</dbReference>
<name>A0A815I400_9BILA</name>
<evidence type="ECO:0000256" key="2">
    <source>
        <dbReference type="ARBA" id="ARBA00022723"/>
    </source>
</evidence>